<dbReference type="Gene3D" id="2.30.30.40">
    <property type="entry name" value="SH3 Domains"/>
    <property type="match status" value="1"/>
</dbReference>
<proteinExistence type="predicted"/>
<feature type="signal peptide" evidence="1">
    <location>
        <begin position="1"/>
        <end position="22"/>
    </location>
</feature>
<feature type="chain" id="PRO_5024816880" description="SH3 domain-containing protein" evidence="1">
    <location>
        <begin position="23"/>
        <end position="123"/>
    </location>
</feature>
<organism evidence="2 3">
    <name type="scientific">Paraclostridium bifermentans</name>
    <name type="common">Clostridium bifermentans</name>
    <dbReference type="NCBI Taxonomy" id="1490"/>
    <lineage>
        <taxon>Bacteria</taxon>
        <taxon>Bacillati</taxon>
        <taxon>Bacillota</taxon>
        <taxon>Clostridia</taxon>
        <taxon>Peptostreptococcales</taxon>
        <taxon>Peptostreptococcaceae</taxon>
        <taxon>Paraclostridium</taxon>
    </lineage>
</organism>
<keyword evidence="1" id="KW-0732">Signal</keyword>
<protein>
    <recommendedName>
        <fullName evidence="4">SH3 domain-containing protein</fullName>
    </recommendedName>
</protein>
<accession>A0A5P3XKJ0</accession>
<evidence type="ECO:0000256" key="1">
    <source>
        <dbReference type="SAM" id="SignalP"/>
    </source>
</evidence>
<evidence type="ECO:0008006" key="4">
    <source>
        <dbReference type="Google" id="ProtNLM"/>
    </source>
</evidence>
<dbReference type="Proteomes" id="UP000326961">
    <property type="component" value="Plasmid pPbmMP"/>
</dbReference>
<dbReference type="RefSeq" id="WP_150887768.1">
    <property type="nucleotide sequence ID" value="NZ_CM017269.1"/>
</dbReference>
<geneLocation type="plasmid" evidence="3">
    <name>ppbmmp</name>
</geneLocation>
<keyword evidence="2" id="KW-0614">Plasmid</keyword>
<evidence type="ECO:0000313" key="3">
    <source>
        <dbReference type="Proteomes" id="UP000326961"/>
    </source>
</evidence>
<name>A0A5P3XKJ0_PARBF</name>
<dbReference type="AlphaFoldDB" id="A0A5P3XKJ0"/>
<evidence type="ECO:0000313" key="2">
    <source>
        <dbReference type="EMBL" id="QEZ70850.1"/>
    </source>
</evidence>
<gene>
    <name evidence="2" type="ORF">D4A35_18110</name>
</gene>
<sequence length="123" mass="13758">MKKLILSLGVLSALALPINSFASTQQSETESIAQKAGISMYSIYGPYDPYLEGFINYAYVTADELNVRYAPINGTVIESLSYGTKVKVQSMKMIDGKAWVYIAYNHSGNWDGRGWVSFDYLKY</sequence>
<dbReference type="EMBL" id="CP032455">
    <property type="protein sequence ID" value="QEZ70850.1"/>
    <property type="molecule type" value="Genomic_DNA"/>
</dbReference>
<reference evidence="2 3" key="1">
    <citation type="submission" date="2018-09" db="EMBL/GenBank/DDBJ databases">
        <title>A clostridial neurotoxin that targets Anopheles mosquitoes.</title>
        <authorList>
            <person name="Contreras E."/>
            <person name="Masuyer G."/>
            <person name="Qureshi N."/>
            <person name="Chawla S."/>
            <person name="Lim H.L."/>
            <person name="Chen J."/>
            <person name="Stenmark P."/>
            <person name="Gill S."/>
        </authorList>
    </citation>
    <scope>NUCLEOTIDE SEQUENCE [LARGE SCALE GENOMIC DNA]</scope>
    <source>
        <strain evidence="2 3">Cbm</strain>
        <plasmid evidence="3">ppbmmp</plasmid>
    </source>
</reference>